<dbReference type="InterPro" id="IPR014710">
    <property type="entry name" value="RmlC-like_jellyroll"/>
</dbReference>
<evidence type="ECO:0000313" key="3">
    <source>
        <dbReference type="Proteomes" id="UP000544090"/>
    </source>
</evidence>
<dbReference type="Proteomes" id="UP000544090">
    <property type="component" value="Unassembled WGS sequence"/>
</dbReference>
<dbReference type="Pfam" id="PF07883">
    <property type="entry name" value="Cupin_2"/>
    <property type="match status" value="1"/>
</dbReference>
<dbReference type="InterPro" id="IPR011051">
    <property type="entry name" value="RmlC_Cupin_sf"/>
</dbReference>
<protein>
    <submittedName>
        <fullName evidence="2">Cupin domain-containing protein</fullName>
    </submittedName>
</protein>
<dbReference type="AlphaFoldDB" id="A0A7X6K4K4"/>
<feature type="domain" description="Cupin type-2" evidence="1">
    <location>
        <begin position="64"/>
        <end position="110"/>
    </location>
</feature>
<comment type="caution">
    <text evidence="2">The sequence shown here is derived from an EMBL/GenBank/DDBJ whole genome shotgun (WGS) entry which is preliminary data.</text>
</comment>
<reference evidence="2 3" key="1">
    <citation type="submission" date="2020-04" db="EMBL/GenBank/DDBJ databases">
        <title>Arthrobacter sp. nov.</title>
        <authorList>
            <person name="Liu S."/>
        </authorList>
    </citation>
    <scope>NUCLEOTIDE SEQUENCE [LARGE SCALE GENOMIC DNA]</scope>
    <source>
        <strain evidence="2 3">E918</strain>
    </source>
</reference>
<dbReference type="InterPro" id="IPR013096">
    <property type="entry name" value="Cupin_2"/>
</dbReference>
<organism evidence="2 3">
    <name type="scientific">Arthrobacter mobilis</name>
    <dbReference type="NCBI Taxonomy" id="2724944"/>
    <lineage>
        <taxon>Bacteria</taxon>
        <taxon>Bacillati</taxon>
        <taxon>Actinomycetota</taxon>
        <taxon>Actinomycetes</taxon>
        <taxon>Micrococcales</taxon>
        <taxon>Micrococcaceae</taxon>
        <taxon>Arthrobacter</taxon>
    </lineage>
</organism>
<proteinExistence type="predicted"/>
<gene>
    <name evidence="2" type="ORF">HGG74_09300</name>
</gene>
<name>A0A7X6K4K4_9MICC</name>
<dbReference type="RefSeq" id="WP_168486076.1">
    <property type="nucleotide sequence ID" value="NZ_JAAZSQ010000007.1"/>
</dbReference>
<dbReference type="CDD" id="cd06990">
    <property type="entry name" value="cupin_DUF861"/>
    <property type="match status" value="1"/>
</dbReference>
<dbReference type="EMBL" id="JAAZSQ010000007">
    <property type="protein sequence ID" value="NKX54730.1"/>
    <property type="molecule type" value="Genomic_DNA"/>
</dbReference>
<evidence type="ECO:0000259" key="1">
    <source>
        <dbReference type="Pfam" id="PF07883"/>
    </source>
</evidence>
<dbReference type="SUPFAM" id="SSF51182">
    <property type="entry name" value="RmlC-like cupins"/>
    <property type="match status" value="1"/>
</dbReference>
<evidence type="ECO:0000313" key="2">
    <source>
        <dbReference type="EMBL" id="NKX54730.1"/>
    </source>
</evidence>
<accession>A0A7X6K4K4</accession>
<keyword evidence="3" id="KW-1185">Reference proteome</keyword>
<sequence>MSAFTVSQLQVKSYDAPDEQRRPDKTAVDILNLGDYTLGRFTFEPGWRWSECIKPVVNTESCQNNHVGYCISGSIEVEMSDGTRTTIKAGDSYTIPAGHDARVVGDEPFRGIEFLSAASFAKSSGEGVTR</sequence>
<dbReference type="Gene3D" id="2.60.120.10">
    <property type="entry name" value="Jelly Rolls"/>
    <property type="match status" value="1"/>
</dbReference>